<accession>A0A6C0JXP1</accession>
<proteinExistence type="predicted"/>
<organism evidence="2">
    <name type="scientific">viral metagenome</name>
    <dbReference type="NCBI Taxonomy" id="1070528"/>
    <lineage>
        <taxon>unclassified sequences</taxon>
        <taxon>metagenomes</taxon>
        <taxon>organismal metagenomes</taxon>
    </lineage>
</organism>
<evidence type="ECO:0000313" key="2">
    <source>
        <dbReference type="EMBL" id="QHU10269.1"/>
    </source>
</evidence>
<evidence type="ECO:0000256" key="1">
    <source>
        <dbReference type="SAM" id="Phobius"/>
    </source>
</evidence>
<keyword evidence="1" id="KW-0472">Membrane</keyword>
<feature type="transmembrane region" description="Helical" evidence="1">
    <location>
        <begin position="12"/>
        <end position="32"/>
    </location>
</feature>
<sequence>MKAFVNTHKANIAILLFLAIFSIVHITKPSLLYTEEGGFRQFGVGYRHKTVIPIWGVAIVLAIFSYLAVLTYIRTDM</sequence>
<keyword evidence="1" id="KW-0812">Transmembrane</keyword>
<name>A0A6C0JXP1_9ZZZZ</name>
<protein>
    <submittedName>
        <fullName evidence="2">Uncharacterized protein</fullName>
    </submittedName>
</protein>
<dbReference type="EMBL" id="MN740752">
    <property type="protein sequence ID" value="QHU10269.1"/>
    <property type="molecule type" value="Genomic_DNA"/>
</dbReference>
<dbReference type="AlphaFoldDB" id="A0A6C0JXP1"/>
<feature type="transmembrane region" description="Helical" evidence="1">
    <location>
        <begin position="52"/>
        <end position="73"/>
    </location>
</feature>
<reference evidence="2" key="1">
    <citation type="journal article" date="2020" name="Nature">
        <title>Giant virus diversity and host interactions through global metagenomics.</title>
        <authorList>
            <person name="Schulz F."/>
            <person name="Roux S."/>
            <person name="Paez-Espino D."/>
            <person name="Jungbluth S."/>
            <person name="Walsh D.A."/>
            <person name="Denef V.J."/>
            <person name="McMahon K.D."/>
            <person name="Konstantinidis K.T."/>
            <person name="Eloe-Fadrosh E.A."/>
            <person name="Kyrpides N.C."/>
            <person name="Woyke T."/>
        </authorList>
    </citation>
    <scope>NUCLEOTIDE SEQUENCE</scope>
    <source>
        <strain evidence="2">GVMAG-S-1101164-67</strain>
    </source>
</reference>
<keyword evidence="1" id="KW-1133">Transmembrane helix</keyword>